<organism evidence="1 2">
    <name type="scientific">Forsythia ovata</name>
    <dbReference type="NCBI Taxonomy" id="205694"/>
    <lineage>
        <taxon>Eukaryota</taxon>
        <taxon>Viridiplantae</taxon>
        <taxon>Streptophyta</taxon>
        <taxon>Embryophyta</taxon>
        <taxon>Tracheophyta</taxon>
        <taxon>Spermatophyta</taxon>
        <taxon>Magnoliopsida</taxon>
        <taxon>eudicotyledons</taxon>
        <taxon>Gunneridae</taxon>
        <taxon>Pentapetalae</taxon>
        <taxon>asterids</taxon>
        <taxon>lamiids</taxon>
        <taxon>Lamiales</taxon>
        <taxon>Oleaceae</taxon>
        <taxon>Forsythieae</taxon>
        <taxon>Forsythia</taxon>
    </lineage>
</organism>
<gene>
    <name evidence="1" type="ORF">Fot_42059</name>
</gene>
<dbReference type="Proteomes" id="UP001604277">
    <property type="component" value="Unassembled WGS sequence"/>
</dbReference>
<comment type="caution">
    <text evidence="1">The sequence shown here is derived from an EMBL/GenBank/DDBJ whole genome shotgun (WGS) entry which is preliminary data.</text>
</comment>
<name>A0ABD1RLL2_9LAMI</name>
<protein>
    <submittedName>
        <fullName evidence="1">START-like domain superfamily</fullName>
    </submittedName>
</protein>
<keyword evidence="2" id="KW-1185">Reference proteome</keyword>
<dbReference type="EMBL" id="JBFOLJ010000012">
    <property type="protein sequence ID" value="KAL2488767.1"/>
    <property type="molecule type" value="Genomic_DNA"/>
</dbReference>
<dbReference type="InterPro" id="IPR023393">
    <property type="entry name" value="START-like_dom_sf"/>
</dbReference>
<accession>A0ABD1RLL2</accession>
<dbReference type="Gene3D" id="3.30.530.20">
    <property type="match status" value="1"/>
</dbReference>
<reference evidence="2" key="1">
    <citation type="submission" date="2024-07" db="EMBL/GenBank/DDBJ databases">
        <title>Two chromosome-level genome assemblies of Korean endemic species Abeliophyllum distichum and Forsythia ovata (Oleaceae).</title>
        <authorList>
            <person name="Jang H."/>
        </authorList>
    </citation>
    <scope>NUCLEOTIDE SEQUENCE [LARGE SCALE GENOMIC DNA]</scope>
</reference>
<evidence type="ECO:0000313" key="1">
    <source>
        <dbReference type="EMBL" id="KAL2488767.1"/>
    </source>
</evidence>
<sequence length="143" mass="16093">MANLDVPQFYENPAKDKSTLHSRSNPTWSWDFPWNNQIQNPKLQSQLAGEKLFEPAYYAGEDDAPIRHPPYLSKLVYLHHNPNNIRPTPSGLVFESRIRQPTSLQDVLQDLHHDQLANGGVGSVRDVTIVSGLPAGISIDRLD</sequence>
<dbReference type="AlphaFoldDB" id="A0ABD1RLL2"/>
<evidence type="ECO:0000313" key="2">
    <source>
        <dbReference type="Proteomes" id="UP001604277"/>
    </source>
</evidence>
<proteinExistence type="predicted"/>